<evidence type="ECO:0000313" key="2">
    <source>
        <dbReference type="Proteomes" id="UP000763557"/>
    </source>
</evidence>
<comment type="caution">
    <text evidence="1">The sequence shown here is derived from an EMBL/GenBank/DDBJ whole genome shotgun (WGS) entry which is preliminary data.</text>
</comment>
<evidence type="ECO:0000313" key="1">
    <source>
        <dbReference type="EMBL" id="NRN66449.1"/>
    </source>
</evidence>
<dbReference type="EMBL" id="JAAATY010000010">
    <property type="protein sequence ID" value="NRN66449.1"/>
    <property type="molecule type" value="Genomic_DNA"/>
</dbReference>
<sequence>MHDVLLRRCDRSRWLNNPEYGRLYQPHVSRGEAEDVTEVRIRPKSRGHVYAELLAPCDAGDQLALAEIAVDAISALGAGLFEPLSVDGEFPCHETEFGLPLPPGMGQSAPYHQLRVASLPADVQIRGIWTDTVITRCERLDRATILSWIAGVLAGQRCSEPDTRPGWNELVIETVRARLPDATAAGVEGDELLVSHGAGVIAYPVERSADALWVAGPHIRNFDTVPFEVTISKDYGSLSLQFSTLWSLWIDGPGHPDIEAASRRLSALGWDVRPFVRGGM</sequence>
<gene>
    <name evidence="1" type="ORF">GC106_36740</name>
</gene>
<proteinExistence type="predicted"/>
<keyword evidence="2" id="KW-1185">Reference proteome</keyword>
<dbReference type="Proteomes" id="UP000763557">
    <property type="component" value="Unassembled WGS sequence"/>
</dbReference>
<accession>A0ABX2F5L5</accession>
<evidence type="ECO:0008006" key="3">
    <source>
        <dbReference type="Google" id="ProtNLM"/>
    </source>
</evidence>
<organism evidence="1 2">
    <name type="scientific">Kibdelosporangium persicum</name>
    <dbReference type="NCBI Taxonomy" id="2698649"/>
    <lineage>
        <taxon>Bacteria</taxon>
        <taxon>Bacillati</taxon>
        <taxon>Actinomycetota</taxon>
        <taxon>Actinomycetes</taxon>
        <taxon>Pseudonocardiales</taxon>
        <taxon>Pseudonocardiaceae</taxon>
        <taxon>Kibdelosporangium</taxon>
    </lineage>
</organism>
<reference evidence="1 2" key="1">
    <citation type="submission" date="2020-01" db="EMBL/GenBank/DDBJ databases">
        <title>Kibdelosporangium persica a novel Actinomycetes from a hot desert in Iran.</title>
        <authorList>
            <person name="Safaei N."/>
            <person name="Zaburannyi N."/>
            <person name="Mueller R."/>
            <person name="Wink J."/>
        </authorList>
    </citation>
    <scope>NUCLEOTIDE SEQUENCE [LARGE SCALE GENOMIC DNA]</scope>
    <source>
        <strain evidence="1 2">4NS15</strain>
    </source>
</reference>
<protein>
    <recommendedName>
        <fullName evidence="3">Suppressor of fused-like domain-containing protein</fullName>
    </recommendedName>
</protein>
<name>A0ABX2F5L5_9PSEU</name>